<sequence length="198" mass="22380">MRVKKQQSFPTIRVVIAAFFVLSVFLLVLYFFQSGKVKSLETRIANLERHQTALELELSAVTGVQRTMEVNLYYYNELLDRVMNGEVLCDTEAVIPVGRTIPSSQSPINDVIRLLIRGELTKAEEDLGFRTEFPGRELQFLGARLEDGVLHLKFSDPSGFTSGGSCRVNLLRAQIEKTALQFEMVESVVLEPEDIFHP</sequence>
<dbReference type="InterPro" id="IPR019606">
    <property type="entry name" value="GerMN"/>
</dbReference>
<evidence type="ECO:0000313" key="3">
    <source>
        <dbReference type="EMBL" id="HDP77819.1"/>
    </source>
</evidence>
<proteinExistence type="predicted"/>
<evidence type="ECO:0000256" key="1">
    <source>
        <dbReference type="SAM" id="Phobius"/>
    </source>
</evidence>
<gene>
    <name evidence="3" type="ORF">ENN47_06500</name>
</gene>
<dbReference type="EMBL" id="DSBT01000177">
    <property type="protein sequence ID" value="HDP77819.1"/>
    <property type="molecule type" value="Genomic_DNA"/>
</dbReference>
<dbReference type="Pfam" id="PF10646">
    <property type="entry name" value="Germane"/>
    <property type="match status" value="1"/>
</dbReference>
<keyword evidence="1" id="KW-0812">Transmembrane</keyword>
<feature type="transmembrane region" description="Helical" evidence="1">
    <location>
        <begin position="12"/>
        <end position="32"/>
    </location>
</feature>
<dbReference type="Proteomes" id="UP000886198">
    <property type="component" value="Unassembled WGS sequence"/>
</dbReference>
<keyword evidence="1" id="KW-1133">Transmembrane helix</keyword>
<reference evidence="3" key="1">
    <citation type="journal article" date="2020" name="mSystems">
        <title>Genome- and Community-Level Interaction Insights into Carbon Utilization and Element Cycling Functions of Hydrothermarchaeota in Hydrothermal Sediment.</title>
        <authorList>
            <person name="Zhou Z."/>
            <person name="Liu Y."/>
            <person name="Xu W."/>
            <person name="Pan J."/>
            <person name="Luo Z.H."/>
            <person name="Li M."/>
        </authorList>
    </citation>
    <scope>NUCLEOTIDE SEQUENCE [LARGE SCALE GENOMIC DNA]</scope>
    <source>
        <strain evidence="3">SpSt-1179</strain>
    </source>
</reference>
<accession>A0A7C1GQY6</accession>
<name>A0A7C1GQY6_9BACT</name>
<dbReference type="AlphaFoldDB" id="A0A7C1GQY6"/>
<comment type="caution">
    <text evidence="3">The sequence shown here is derived from an EMBL/GenBank/DDBJ whole genome shotgun (WGS) entry which is preliminary data.</text>
</comment>
<organism evidence="3">
    <name type="scientific">Mesotoga infera</name>
    <dbReference type="NCBI Taxonomy" id="1236046"/>
    <lineage>
        <taxon>Bacteria</taxon>
        <taxon>Thermotogati</taxon>
        <taxon>Thermotogota</taxon>
        <taxon>Thermotogae</taxon>
        <taxon>Kosmotogales</taxon>
        <taxon>Kosmotogaceae</taxon>
        <taxon>Mesotoga</taxon>
    </lineage>
</organism>
<protein>
    <recommendedName>
        <fullName evidence="2">GerMN domain-containing protein</fullName>
    </recommendedName>
</protein>
<evidence type="ECO:0000259" key="2">
    <source>
        <dbReference type="Pfam" id="PF10646"/>
    </source>
</evidence>
<feature type="domain" description="GerMN" evidence="2">
    <location>
        <begin position="92"/>
        <end position="191"/>
    </location>
</feature>
<keyword evidence="1" id="KW-0472">Membrane</keyword>